<dbReference type="SMART" id="SM00220">
    <property type="entry name" value="S_TKc"/>
    <property type="match status" value="1"/>
</dbReference>
<dbReference type="GO" id="GO:0010494">
    <property type="term" value="C:cytoplasmic stress granule"/>
    <property type="evidence" value="ECO:0007669"/>
    <property type="project" value="EnsemblFungi"/>
</dbReference>
<keyword evidence="4" id="KW-0418">Kinase</keyword>
<dbReference type="CDD" id="cd13993">
    <property type="entry name" value="STKc_Pat1_like"/>
    <property type="match status" value="1"/>
</dbReference>
<evidence type="ECO:0000256" key="6">
    <source>
        <dbReference type="SAM" id="MobiDB-lite"/>
    </source>
</evidence>
<feature type="domain" description="Protein kinase" evidence="7">
    <location>
        <begin position="18"/>
        <end position="316"/>
    </location>
</feature>
<dbReference type="GO" id="GO:0000045">
    <property type="term" value="P:autophagosome assembly"/>
    <property type="evidence" value="ECO:0007669"/>
    <property type="project" value="TreeGrafter"/>
</dbReference>
<evidence type="ECO:0000313" key="8">
    <source>
        <dbReference type="EMBL" id="CCK68880.1"/>
    </source>
</evidence>
<dbReference type="GO" id="GO:0004674">
    <property type="term" value="F:protein serine/threonine kinase activity"/>
    <property type="evidence" value="ECO:0007669"/>
    <property type="project" value="UniProtKB-EC"/>
</dbReference>
<keyword evidence="2" id="KW-0808">Transferase</keyword>
<sequence length="988" mass="112703">MTVDYEIYKEGGILNERYQKIEDISEGSYGYVSLAKDIKEKRLVAVKYIFKLENEESDDEEENNDRASKLNLEQDKKSLISADVKSKLTDDICMEAMYEVDIQTKIGEHRNIVQLLDFFDSYIIMEYCSGGDLYEAIKDDIVPKSTKSITKILNQIMDAVEFVHNKHIYHRDIKPENILINGIDWNIKLTDWGLATTNEFSMDRSVGSERYMSPELFESNLDIQERKDPYECAKVDLWAVGIVFLNIVFHKNPFSVANQTDKSFCYFAANREALFDVFSTMAYDFFQVLRYSLTIDPKNRDLQKMRYELNNLSEYTLDDDYYNNLEEGYETEGSEITRFTPPDIIPPSSAPVSYPTPISSPKQLPKIETAETSLASETLNKDKKPLQIPQFNVIQDKLYNHYKSPNQNSSYQTNKQKAYLAHSSNIKTAGDSNGHYADNFGKERARSAPKFKFNNRRYRTKNNNNNSTAYGAHYGYNHNYGGTQNKSGGRRRNQNRYYSKGIDINNRNKSKILKDSRKPLGIPTPNTHINNFFHDYKNENAHGEHNFNTRDFFTPPSVQNKYLEGIFDSRFHKQHQHRKNNFPGNNFRNWNNGSNNSSSKSYKQNTSNNNNFNFSKYRRPSTTGNSGYNMNNKGYAGQRHSFTNGTVTSGFLKPEYVSKHSPGAYIPPFARGNHNHHSTGTPVQNYNIPNISSVLDNSPKNANTHSDILNHAQQLSDDGHDSDDILFTLEENDNSFVKNFHGLSVDDDKQNYMTPPIVAPSSAGAESYLQTHGNAIKSNTGIGHSSTIEPLNINPVHAQHSDLPDLLKSPVTSTISLHHSLHQDKSPPHPNVREHVIEIPMKSPKSGVYVPPHHRRASMNTTTNEAVLSVTHNSLNYLDGKQAGPSSPFRKPVLPVNHSSTTISLQNEDVFAGPNSDALIFEDDEDDYDDNDDDRAMFGPYQIYDNASDHTRINKFREGRKSSTLQDEIVGSLEQYKNNWLMLQQQQE</sequence>
<dbReference type="GO" id="GO:0016242">
    <property type="term" value="P:negative regulation of macroautophagy"/>
    <property type="evidence" value="ECO:0007669"/>
    <property type="project" value="EnsemblFungi"/>
</dbReference>
<keyword evidence="9" id="KW-1185">Reference proteome</keyword>
<dbReference type="GO" id="GO:0005524">
    <property type="term" value="F:ATP binding"/>
    <property type="evidence" value="ECO:0007669"/>
    <property type="project" value="UniProtKB-KW"/>
</dbReference>
<dbReference type="PROSITE" id="PS50011">
    <property type="entry name" value="PROTEIN_KINASE_DOM"/>
    <property type="match status" value="1"/>
</dbReference>
<evidence type="ECO:0000259" key="7">
    <source>
        <dbReference type="PROSITE" id="PS50011"/>
    </source>
</evidence>
<dbReference type="KEGG" id="kng:KNAG_0B04460"/>
<dbReference type="HOGENOM" id="CLU_008377_0_0_1"/>
<dbReference type="GO" id="GO:0043555">
    <property type="term" value="P:regulation of translation in response to stress"/>
    <property type="evidence" value="ECO:0007669"/>
    <property type="project" value="EnsemblFungi"/>
</dbReference>
<dbReference type="GO" id="GO:0005634">
    <property type="term" value="C:nucleus"/>
    <property type="evidence" value="ECO:0007669"/>
    <property type="project" value="EnsemblFungi"/>
</dbReference>
<dbReference type="OMA" id="KSFCYFA"/>
<evidence type="ECO:0000256" key="2">
    <source>
        <dbReference type="ARBA" id="ARBA00022679"/>
    </source>
</evidence>
<dbReference type="GO" id="GO:0000407">
    <property type="term" value="C:phagophore assembly site"/>
    <property type="evidence" value="ECO:0007669"/>
    <property type="project" value="TreeGrafter"/>
</dbReference>
<keyword evidence="3" id="KW-0547">Nucleotide-binding</keyword>
<evidence type="ECO:0000256" key="3">
    <source>
        <dbReference type="ARBA" id="ARBA00022741"/>
    </source>
</evidence>
<dbReference type="PANTHER" id="PTHR24348">
    <property type="entry name" value="SERINE/THREONINE-PROTEIN KINASE UNC-51-RELATED"/>
    <property type="match status" value="1"/>
</dbReference>
<gene>
    <name evidence="8" type="primary">KNAG0B04460</name>
    <name evidence="8" type="ordered locus">KNAG_0B04460</name>
</gene>
<evidence type="ECO:0000256" key="1">
    <source>
        <dbReference type="ARBA" id="ARBA00012513"/>
    </source>
</evidence>
<dbReference type="AlphaFoldDB" id="J7R236"/>
<dbReference type="GeneID" id="34524530"/>
<protein>
    <recommendedName>
        <fullName evidence="1">non-specific serine/threonine protein kinase</fullName>
        <ecNumber evidence="1">2.7.11.1</ecNumber>
    </recommendedName>
</protein>
<dbReference type="GO" id="GO:0005829">
    <property type="term" value="C:cytosol"/>
    <property type="evidence" value="ECO:0007669"/>
    <property type="project" value="TreeGrafter"/>
</dbReference>
<evidence type="ECO:0000256" key="4">
    <source>
        <dbReference type="ARBA" id="ARBA00022777"/>
    </source>
</evidence>
<proteinExistence type="predicted"/>
<evidence type="ECO:0000313" key="9">
    <source>
        <dbReference type="Proteomes" id="UP000006310"/>
    </source>
</evidence>
<reference evidence="8 9" key="1">
    <citation type="journal article" date="2011" name="Proc. Natl. Acad. Sci. U.S.A.">
        <title>Evolutionary erosion of yeast sex chromosomes by mating-type switching accidents.</title>
        <authorList>
            <person name="Gordon J.L."/>
            <person name="Armisen D."/>
            <person name="Proux-Wera E."/>
            <person name="Oheigeartaigh S.S."/>
            <person name="Byrne K.P."/>
            <person name="Wolfe K.H."/>
        </authorList>
    </citation>
    <scope>NUCLEOTIDE SEQUENCE [LARGE SCALE GENOMIC DNA]</scope>
    <source>
        <strain evidence="9">ATCC MYA-139 / BCRC 22969 / CBS 8797 / CCRC 22969 / KCTC 17520 / NBRC 10181 / NCYC 3082</strain>
    </source>
</reference>
<dbReference type="Proteomes" id="UP000006310">
    <property type="component" value="Chromosome 2"/>
</dbReference>
<dbReference type="GO" id="GO:2000220">
    <property type="term" value="P:regulation of pseudohyphal growth"/>
    <property type="evidence" value="ECO:0007669"/>
    <property type="project" value="EnsemblFungi"/>
</dbReference>
<dbReference type="FunFam" id="1.10.510.10:FF:000942">
    <property type="entry name" value="Serine/threonine-protein kinase KSP1"/>
    <property type="match status" value="1"/>
</dbReference>
<dbReference type="GO" id="GO:0008104">
    <property type="term" value="P:intracellular protein localization"/>
    <property type="evidence" value="ECO:0007669"/>
    <property type="project" value="EnsemblFungi"/>
</dbReference>
<dbReference type="GO" id="GO:0031929">
    <property type="term" value="P:TOR signaling"/>
    <property type="evidence" value="ECO:0007669"/>
    <property type="project" value="EnsemblFungi"/>
</dbReference>
<organism evidence="8 9">
    <name type="scientific">Huiozyma naganishii (strain ATCC MYA-139 / BCRC 22969 / CBS 8797 / KCTC 17520 / NBRC 10181 / NCYC 3082 / Yp74L-3)</name>
    <name type="common">Yeast</name>
    <name type="synonym">Kazachstania naganishii</name>
    <dbReference type="NCBI Taxonomy" id="1071383"/>
    <lineage>
        <taxon>Eukaryota</taxon>
        <taxon>Fungi</taxon>
        <taxon>Dikarya</taxon>
        <taxon>Ascomycota</taxon>
        <taxon>Saccharomycotina</taxon>
        <taxon>Saccharomycetes</taxon>
        <taxon>Saccharomycetales</taxon>
        <taxon>Saccharomycetaceae</taxon>
        <taxon>Huiozyma</taxon>
    </lineage>
</organism>
<dbReference type="PANTHER" id="PTHR24348:SF22">
    <property type="entry name" value="NON-SPECIFIC SERINE_THREONINE PROTEIN KINASE"/>
    <property type="match status" value="1"/>
</dbReference>
<dbReference type="STRING" id="1071383.J7R236"/>
<dbReference type="Gene3D" id="3.30.200.20">
    <property type="entry name" value="Phosphorylase Kinase, domain 1"/>
    <property type="match status" value="1"/>
</dbReference>
<dbReference type="InterPro" id="IPR000719">
    <property type="entry name" value="Prot_kinase_dom"/>
</dbReference>
<dbReference type="PROSITE" id="PS00108">
    <property type="entry name" value="PROTEIN_KINASE_ST"/>
    <property type="match status" value="1"/>
</dbReference>
<dbReference type="EC" id="2.7.11.1" evidence="1"/>
<dbReference type="EMBL" id="HE978315">
    <property type="protein sequence ID" value="CCK68880.1"/>
    <property type="molecule type" value="Genomic_DNA"/>
</dbReference>
<dbReference type="InterPro" id="IPR008271">
    <property type="entry name" value="Ser/Thr_kinase_AS"/>
</dbReference>
<feature type="region of interest" description="Disordered" evidence="6">
    <location>
        <begin position="572"/>
        <end position="625"/>
    </location>
</feature>
<evidence type="ECO:0000256" key="5">
    <source>
        <dbReference type="ARBA" id="ARBA00022840"/>
    </source>
</evidence>
<dbReference type="InterPro" id="IPR011009">
    <property type="entry name" value="Kinase-like_dom_sf"/>
</dbReference>
<dbReference type="GO" id="GO:0016020">
    <property type="term" value="C:membrane"/>
    <property type="evidence" value="ECO:0007669"/>
    <property type="project" value="TreeGrafter"/>
</dbReference>
<feature type="compositionally biased region" description="Low complexity" evidence="6">
    <location>
        <begin position="581"/>
        <end position="615"/>
    </location>
</feature>
<dbReference type="RefSeq" id="XP_022463126.1">
    <property type="nucleotide sequence ID" value="XM_022606429.1"/>
</dbReference>
<dbReference type="GO" id="GO:0005776">
    <property type="term" value="C:autophagosome"/>
    <property type="evidence" value="ECO:0007669"/>
    <property type="project" value="TreeGrafter"/>
</dbReference>
<reference evidence="9" key="2">
    <citation type="submission" date="2012-08" db="EMBL/GenBank/DDBJ databases">
        <title>Genome sequence of Kazachstania naganishii.</title>
        <authorList>
            <person name="Gordon J.L."/>
            <person name="Armisen D."/>
            <person name="Proux-Wera E."/>
            <person name="OhEigeartaigh S.S."/>
            <person name="Byrne K.P."/>
            <person name="Wolfe K.H."/>
        </authorList>
    </citation>
    <scope>NUCLEOTIDE SEQUENCE [LARGE SCALE GENOMIC DNA]</scope>
    <source>
        <strain evidence="9">ATCC MYA-139 / BCRC 22969 / CBS 8797 / CCRC 22969 / KCTC 17520 / NBRC 10181 / NCYC 3082</strain>
    </source>
</reference>
<name>J7R236_HUIN7</name>
<accession>J7R236</accession>
<dbReference type="eggNOG" id="KOG0583">
    <property type="taxonomic scope" value="Eukaryota"/>
</dbReference>
<keyword evidence="5" id="KW-0067">ATP-binding</keyword>
<dbReference type="OrthoDB" id="4062651at2759"/>
<dbReference type="Pfam" id="PF00069">
    <property type="entry name" value="Pkinase"/>
    <property type="match status" value="1"/>
</dbReference>
<dbReference type="Gene3D" id="1.10.510.10">
    <property type="entry name" value="Transferase(Phosphotransferase) domain 1"/>
    <property type="match status" value="1"/>
</dbReference>
<dbReference type="SUPFAM" id="SSF56112">
    <property type="entry name" value="Protein kinase-like (PK-like)"/>
    <property type="match status" value="1"/>
</dbReference>
<dbReference type="InterPro" id="IPR045269">
    <property type="entry name" value="Atg1-like"/>
</dbReference>